<organism evidence="3 4">
    <name type="scientific">Roseomonas marmotae</name>
    <dbReference type="NCBI Taxonomy" id="2768161"/>
    <lineage>
        <taxon>Bacteria</taxon>
        <taxon>Pseudomonadati</taxon>
        <taxon>Pseudomonadota</taxon>
        <taxon>Alphaproteobacteria</taxon>
        <taxon>Acetobacterales</taxon>
        <taxon>Roseomonadaceae</taxon>
        <taxon>Roseomonas</taxon>
    </lineage>
</organism>
<name>A0ABS3KDL2_9PROT</name>
<feature type="region of interest" description="Disordered" evidence="2">
    <location>
        <begin position="305"/>
        <end position="329"/>
    </location>
</feature>
<gene>
    <name evidence="3" type="ORF">IAI60_10410</name>
</gene>
<dbReference type="PROSITE" id="PS00080">
    <property type="entry name" value="MULTICOPPER_OXIDASE2"/>
    <property type="match status" value="1"/>
</dbReference>
<evidence type="ECO:0000256" key="2">
    <source>
        <dbReference type="SAM" id="MobiDB-lite"/>
    </source>
</evidence>
<evidence type="ECO:0000256" key="1">
    <source>
        <dbReference type="ARBA" id="ARBA00022723"/>
    </source>
</evidence>
<dbReference type="Gene3D" id="2.60.40.420">
    <property type="entry name" value="Cupredoxins - blue copper proteins"/>
    <property type="match status" value="4"/>
</dbReference>
<dbReference type="SUPFAM" id="SSF49503">
    <property type="entry name" value="Cupredoxins"/>
    <property type="match status" value="3"/>
</dbReference>
<proteinExistence type="predicted"/>
<dbReference type="Proteomes" id="UP001518990">
    <property type="component" value="Unassembled WGS sequence"/>
</dbReference>
<dbReference type="EMBL" id="JACTNF010000009">
    <property type="protein sequence ID" value="MBO1075020.1"/>
    <property type="molecule type" value="Genomic_DNA"/>
</dbReference>
<keyword evidence="1" id="KW-0479">Metal-binding</keyword>
<feature type="region of interest" description="Disordered" evidence="2">
    <location>
        <begin position="1545"/>
        <end position="1564"/>
    </location>
</feature>
<accession>A0ABS3KDL2</accession>
<dbReference type="InterPro" id="IPR002355">
    <property type="entry name" value="Cu_oxidase_Cu_BS"/>
</dbReference>
<comment type="caution">
    <text evidence="3">The sequence shown here is derived from an EMBL/GenBank/DDBJ whole genome shotgun (WGS) entry which is preliminary data.</text>
</comment>
<protein>
    <submittedName>
        <fullName evidence="3">Copper oxidase</fullName>
    </submittedName>
</protein>
<dbReference type="RefSeq" id="WP_207446945.1">
    <property type="nucleotide sequence ID" value="NZ_CP061091.1"/>
</dbReference>
<keyword evidence="4" id="KW-1185">Reference proteome</keyword>
<evidence type="ECO:0000313" key="4">
    <source>
        <dbReference type="Proteomes" id="UP001518990"/>
    </source>
</evidence>
<reference evidence="3 4" key="1">
    <citation type="submission" date="2020-09" db="EMBL/GenBank/DDBJ databases">
        <title>Roseomonas.</title>
        <authorList>
            <person name="Zhu W."/>
        </authorList>
    </citation>
    <scope>NUCLEOTIDE SEQUENCE [LARGE SCALE GENOMIC DNA]</scope>
    <source>
        <strain evidence="3 4">1311</strain>
    </source>
</reference>
<evidence type="ECO:0000313" key="3">
    <source>
        <dbReference type="EMBL" id="MBO1075020.1"/>
    </source>
</evidence>
<dbReference type="InterPro" id="IPR008972">
    <property type="entry name" value="Cupredoxin"/>
</dbReference>
<sequence>MSETVSNPGGLRPKAGGLGALLSLGMLASFAMSGPVEAQGLSCARELTADVVALDQAVQFNRYGSHHPGYMIYALRDDVVGMNGGAALSAGQVRLRDDKRPRPLVLRMNAGDCLTVNFENLLNSRPISVPGISVDQPATRAAGLHVAGLNYVGSIADDGAAVGANAASTVPSGGKTTYRLHAPREGIFGMYNPASQSGGESNIGSLAFGMFGAVAVQPKGAEWYRSQVSRADLDLATEGTLPTGHPRINYGAVYPSGHPRAGRPILAILQGNRIMHGDTRAIITGPYLSAPVNDPNRGRFAEGSFVPNPVLEPNRNTEQGPEAGTRDRRDPYREFVLAFHDEVKSIQAFPQFEEAALGHTLHSVRDGFGINYGITGAGSQILANRFGLGPTAQCAECKYEEFFLTAWAGGDPALVVDVPANAQLGSDNQSRAPDAPISTRALYPDDPSNTFGSYLGDRVMLRNLSFGKEAHIFHLHAHQWLYNPEQEGSAYLDSQLIAPGSGYTYEIAFNGSGNRNQTVGDSIFHCHLYPHFAQGMWGLWRVHDVFEQGTKLDASGRVDQNFSQAEGNRALPDGEIKAGTAIPAIVPMPTMALAPLPAPVHVDAATGKVEMAAGSTAADNPGFPFFIPGQAGHRPPRPPLDTIFNGGLRRHVVTGGEGVAQLTRHDLDKVSDQLEIRWLAEDGVPSELAAMAYHSLRTHTSVTPEGKTRSFITNGRPPVRGAPFADPCVLDDGQAVPGADTPRVYKGAAFQMRLKLNRAGWHYPQGRLLALWNDVQATIGGTRAPEPLVMRANSGECIEYHHANLIESVSSLDDYQVRTPTDIVGQHIHLVKFDVTSADGSSNGWNYEDGTMGPTEVRERVHAIRKRYACAEAAEGGNCPVARAHPFFGEGPNGAWVGAQATVQRWYADPVTTQSGKDNTLRTVFTHDHFGPSTHQQNGLYGALVIAPKGTTWAHPETGRAINNAARGDGGPTSWMASVITPNPAESYREFVMQVADFASAYQAGGGMDTGGAMIPDPSRVINPPYRKRIGLPYLQELPNTCPGGGAPPCPEAVSAADTGTFVVNYRNEPLALRLYDPNAPRADGSGKGAQATGKAGDPAYAFRSDVTRAMPEFNAQPTDLPDLTKGLQAGDPWTPMLRTYRRDRVQVRMMVGAHEEPHPVHMSGMRWLMNNTDPNSGWRSSHMQAISEHFEFEVPVVAPEGDIGPHTDHLYSVSASAEGYWHGVWGLLRAYEYARNDLKALPNNTPPTNPRNQQLSDGQVVQLGVTGNVKNLPNFNGVCPVGAPMRRYAVSAVAASQAIGAQGIVYNKETGNYAAQRGPITDPSGAMYVLDSDLTAGKLKAGVPVEPLMLRAAAGDCIEVTLTNRLPANWADQVVAPANQGFYMLPMVVQRFNANQLKPSMEVGLNPQLLATDVTRNDGLNVGLNRVPPNAVRPVKQTVPPGQSTTYRWYAGLLTLTSANDLVATPVEFGALNLMPSDKLRHSSKGLIAGMVVLPQGATWVTDTATRMAATVTLPGGRQFRDFTLMFQDDLNLRASGKPVCPVGAGEAATPEEEGGTPRSITETGCKGIQDSIDAGNMAVNYRAEPFWFRLGHPPGENPEITRRLNFANVLSNTQVGRDPQTPVFTTKAGQEIRFRLLQAGGHGRSGVFNLHGHNWSILPYTSGTVPSQRIEGRRADAAYRPSPATGTRDAIGPGMHYNIVVEQAGGPAKVVGDYLFRNQMPDAFDSGVWGILRVTP</sequence>